<keyword evidence="7" id="KW-0812">Transmembrane</keyword>
<comment type="caution">
    <text evidence="9">The sequence shown here is derived from an EMBL/GenBank/DDBJ whole genome shotgun (WGS) entry which is preliminary data.</text>
</comment>
<evidence type="ECO:0000256" key="3">
    <source>
        <dbReference type="ARBA" id="ARBA00022801"/>
    </source>
</evidence>
<evidence type="ECO:0000313" key="9">
    <source>
        <dbReference type="EMBL" id="MBL1073859.1"/>
    </source>
</evidence>
<organism evidence="9 10">
    <name type="scientific">Nocardia acididurans</name>
    <dbReference type="NCBI Taxonomy" id="2802282"/>
    <lineage>
        <taxon>Bacteria</taxon>
        <taxon>Bacillati</taxon>
        <taxon>Actinomycetota</taxon>
        <taxon>Actinomycetes</taxon>
        <taxon>Mycobacteriales</taxon>
        <taxon>Nocardiaceae</taxon>
        <taxon>Nocardia</taxon>
    </lineage>
</organism>
<evidence type="ECO:0000256" key="1">
    <source>
        <dbReference type="ARBA" id="ARBA00022670"/>
    </source>
</evidence>
<keyword evidence="2" id="KW-0479">Metal-binding</keyword>
<dbReference type="Gene3D" id="3.30.2010.10">
    <property type="entry name" value="Metalloproteases ('zincins'), catalytic domain"/>
    <property type="match status" value="1"/>
</dbReference>
<evidence type="ECO:0000313" key="10">
    <source>
        <dbReference type="Proteomes" id="UP000602198"/>
    </source>
</evidence>
<dbReference type="Pfam" id="PF01435">
    <property type="entry name" value="Peptidase_M48"/>
    <property type="match status" value="1"/>
</dbReference>
<dbReference type="InterPro" id="IPR001915">
    <property type="entry name" value="Peptidase_M48"/>
</dbReference>
<dbReference type="CDD" id="cd07326">
    <property type="entry name" value="M56_BlaR1_MecR1_like"/>
    <property type="match status" value="1"/>
</dbReference>
<evidence type="ECO:0000259" key="8">
    <source>
        <dbReference type="Pfam" id="PF01435"/>
    </source>
</evidence>
<dbReference type="PANTHER" id="PTHR34978:SF3">
    <property type="entry name" value="SLR0241 PROTEIN"/>
    <property type="match status" value="1"/>
</dbReference>
<dbReference type="PANTHER" id="PTHR34978">
    <property type="entry name" value="POSSIBLE SENSOR-TRANSDUCER PROTEIN BLAR"/>
    <property type="match status" value="1"/>
</dbReference>
<evidence type="ECO:0000256" key="5">
    <source>
        <dbReference type="ARBA" id="ARBA00023049"/>
    </source>
</evidence>
<evidence type="ECO:0000256" key="6">
    <source>
        <dbReference type="RuleBase" id="RU003983"/>
    </source>
</evidence>
<keyword evidence="1 6" id="KW-0645">Protease</keyword>
<feature type="domain" description="Peptidase M48" evidence="8">
    <location>
        <begin position="126"/>
        <end position="191"/>
    </location>
</feature>
<dbReference type="RefSeq" id="WP_201944426.1">
    <property type="nucleotide sequence ID" value="NZ_JAERRJ010000002.1"/>
</dbReference>
<keyword evidence="7" id="KW-1133">Transmembrane helix</keyword>
<comment type="similarity">
    <text evidence="6">Belongs to the peptidase M48 family.</text>
</comment>
<dbReference type="Proteomes" id="UP000602198">
    <property type="component" value="Unassembled WGS sequence"/>
</dbReference>
<keyword evidence="5 6" id="KW-0482">Metalloprotease</keyword>
<accession>A0ABS1M010</accession>
<comment type="cofactor">
    <cofactor evidence="6">
        <name>Zn(2+)</name>
        <dbReference type="ChEBI" id="CHEBI:29105"/>
    </cofactor>
    <text evidence="6">Binds 1 zinc ion per subunit.</text>
</comment>
<protein>
    <submittedName>
        <fullName evidence="9">M56 family metallopeptidase</fullName>
    </submittedName>
</protein>
<keyword evidence="4 6" id="KW-0862">Zinc</keyword>
<name>A0ABS1M010_9NOCA</name>
<evidence type="ECO:0000256" key="2">
    <source>
        <dbReference type="ARBA" id="ARBA00022723"/>
    </source>
</evidence>
<keyword evidence="10" id="KW-1185">Reference proteome</keyword>
<keyword evidence="3 6" id="KW-0378">Hydrolase</keyword>
<proteinExistence type="inferred from homology"/>
<keyword evidence="7" id="KW-0472">Membrane</keyword>
<dbReference type="EMBL" id="JAERRJ010000002">
    <property type="protein sequence ID" value="MBL1073859.1"/>
    <property type="molecule type" value="Genomic_DNA"/>
</dbReference>
<feature type="transmembrane region" description="Helical" evidence="7">
    <location>
        <begin position="286"/>
        <end position="313"/>
    </location>
</feature>
<evidence type="ECO:0000256" key="7">
    <source>
        <dbReference type="SAM" id="Phobius"/>
    </source>
</evidence>
<feature type="transmembrane region" description="Helical" evidence="7">
    <location>
        <begin position="35"/>
        <end position="58"/>
    </location>
</feature>
<dbReference type="InterPro" id="IPR052173">
    <property type="entry name" value="Beta-lactam_resp_regulator"/>
</dbReference>
<reference evidence="9 10" key="1">
    <citation type="submission" date="2021-01" db="EMBL/GenBank/DDBJ databases">
        <title>WGS of actinomycetes isolated from Thailand.</title>
        <authorList>
            <person name="Thawai C."/>
        </authorList>
    </citation>
    <scope>NUCLEOTIDE SEQUENCE [LARGE SCALE GENOMIC DNA]</scope>
    <source>
        <strain evidence="9 10">LPG 2</strain>
    </source>
</reference>
<gene>
    <name evidence="9" type="ORF">JK358_05585</name>
</gene>
<evidence type="ECO:0000256" key="4">
    <source>
        <dbReference type="ARBA" id="ARBA00022833"/>
    </source>
</evidence>
<sequence length="315" mass="31890">MILITALLAAGAALALIGPAVLRRADFGAAPAMGMAAWLGAIAATIGCAALALIALAWPGDPPGNLRAGAVVRSLAEVEPIVVTATASLLIPLAVVGAVVPIGQLTRIAIGHHGRGAASRRRHEELVGILGRADPGTGVVRLDHPIPLAYSVAGRRGYVVVTDGLTHCLTDAQWHAVLAHERAHLRGFHHHILGGCQVLAGAFPWIPLFAKAPAAVATLVELAADRAAAAATDPQALHAALRTVATYGVSAPMSPLALIDESLAARLECLSAAPESSSASRRSATAALLATMLLAPVASVVVVGLSAVAVYPFTA</sequence>